<dbReference type="KEGG" id="aep:AMC99_01895"/>
<dbReference type="InterPro" id="IPR001375">
    <property type="entry name" value="Peptidase_S9_cat"/>
</dbReference>
<dbReference type="EMBL" id="CP012669">
    <property type="protein sequence ID" value="ALE17183.1"/>
    <property type="molecule type" value="Genomic_DNA"/>
</dbReference>
<dbReference type="Pfam" id="PF00326">
    <property type="entry name" value="Peptidase_S9"/>
    <property type="match status" value="1"/>
</dbReference>
<evidence type="ECO:0000313" key="5">
    <source>
        <dbReference type="Proteomes" id="UP000057938"/>
    </source>
</evidence>
<dbReference type="OrthoDB" id="1094230at2"/>
<dbReference type="GO" id="GO:0004252">
    <property type="term" value="F:serine-type endopeptidase activity"/>
    <property type="evidence" value="ECO:0007669"/>
    <property type="project" value="TreeGrafter"/>
</dbReference>
<keyword evidence="2" id="KW-0732">Signal</keyword>
<dbReference type="STRING" id="361183.AMC99_01895"/>
<dbReference type="PATRIC" id="fig|361183.4.peg.1866"/>
<keyword evidence="1" id="KW-0378">Hydrolase</keyword>
<protein>
    <submittedName>
        <fullName evidence="4">Putative peptidase</fullName>
    </submittedName>
</protein>
<dbReference type="SUPFAM" id="SSF53474">
    <property type="entry name" value="alpha/beta-Hydrolases"/>
    <property type="match status" value="1"/>
</dbReference>
<dbReference type="RefSeq" id="WP_061925828.1">
    <property type="nucleotide sequence ID" value="NZ_CP012669.1"/>
</dbReference>
<sequence length="353" mass="38659">MKFASAASILLAFVAVAPASATDLPDGTLISSEPCEPMRDMTHALYLKRQKLAVSREIAFAEREGIAMPPIPDALLMQASLTEDQLAERLAYEGFECREIRYASGGLEIAGFLWKPVDTAGEALPLIIANRGGNRDFGGMAAWMNWGWYDFLKAGYVVLASQYRGGPGSEGEDEFGGDDVDDVRALIPLAESLGYVDTANVFAFGGSRGGMMTYQLAKGDSPLRAFSIQAGVSDLWRNVENRPGFEDMYAEMMPDYHAHGREAALTRRSASKWAGEIKVPGIIFHGSDDWRVDPQDAVDVAEGMRAAGTPVELHLYFGDTHGMTLNHADMMRHTLAYFERFRTRPDMPAEGAQ</sequence>
<dbReference type="GO" id="GO:0006508">
    <property type="term" value="P:proteolysis"/>
    <property type="evidence" value="ECO:0007669"/>
    <property type="project" value="InterPro"/>
</dbReference>
<dbReference type="InterPro" id="IPR029058">
    <property type="entry name" value="AB_hydrolase_fold"/>
</dbReference>
<evidence type="ECO:0000256" key="2">
    <source>
        <dbReference type="SAM" id="SignalP"/>
    </source>
</evidence>
<dbReference type="Gene3D" id="3.40.50.1820">
    <property type="entry name" value="alpha/beta hydrolase"/>
    <property type="match status" value="1"/>
</dbReference>
<name>A0A0M4MUJ4_9SPHN</name>
<feature type="domain" description="Peptidase S9 prolyl oligopeptidase catalytic" evidence="3">
    <location>
        <begin position="151"/>
        <end position="340"/>
    </location>
</feature>
<feature type="signal peptide" evidence="2">
    <location>
        <begin position="1"/>
        <end position="21"/>
    </location>
</feature>
<gene>
    <name evidence="4" type="ORF">AMC99_01895</name>
</gene>
<accession>A0A0M4MUJ4</accession>
<dbReference type="PANTHER" id="PTHR42776:SF27">
    <property type="entry name" value="DIPEPTIDYL PEPTIDASE FAMILY MEMBER 6"/>
    <property type="match status" value="1"/>
</dbReference>
<keyword evidence="5" id="KW-1185">Reference proteome</keyword>
<evidence type="ECO:0000313" key="4">
    <source>
        <dbReference type="EMBL" id="ALE17183.1"/>
    </source>
</evidence>
<proteinExistence type="predicted"/>
<evidence type="ECO:0000259" key="3">
    <source>
        <dbReference type="Pfam" id="PF00326"/>
    </source>
</evidence>
<dbReference type="PANTHER" id="PTHR42776">
    <property type="entry name" value="SERINE PEPTIDASE S9 FAMILY MEMBER"/>
    <property type="match status" value="1"/>
</dbReference>
<dbReference type="Proteomes" id="UP000057938">
    <property type="component" value="Chromosome"/>
</dbReference>
<organism evidence="4 5">
    <name type="scientific">Altererythrobacter epoxidivorans</name>
    <dbReference type="NCBI Taxonomy" id="361183"/>
    <lineage>
        <taxon>Bacteria</taxon>
        <taxon>Pseudomonadati</taxon>
        <taxon>Pseudomonadota</taxon>
        <taxon>Alphaproteobacteria</taxon>
        <taxon>Sphingomonadales</taxon>
        <taxon>Erythrobacteraceae</taxon>
        <taxon>Altererythrobacter</taxon>
    </lineage>
</organism>
<feature type="chain" id="PRO_5005798676" evidence="2">
    <location>
        <begin position="22"/>
        <end position="353"/>
    </location>
</feature>
<evidence type="ECO:0000256" key="1">
    <source>
        <dbReference type="ARBA" id="ARBA00022801"/>
    </source>
</evidence>
<dbReference type="AlphaFoldDB" id="A0A0M4MUJ4"/>
<reference evidence="4 5" key="1">
    <citation type="submission" date="2015-09" db="EMBL/GenBank/DDBJ databases">
        <title>Complete genome sequence of a benzo[a]pyrene-degrading bacterium Altererythrobacter epoxidivorans CGMCC 1.7731T.</title>
        <authorList>
            <person name="Li Z."/>
            <person name="Cheng H."/>
            <person name="Huo Y."/>
            <person name="Xu X."/>
        </authorList>
    </citation>
    <scope>NUCLEOTIDE SEQUENCE [LARGE SCALE GENOMIC DNA]</scope>
    <source>
        <strain evidence="4 5">CGMCC 1.7731</strain>
    </source>
</reference>